<feature type="chain" id="PRO_5045882719" evidence="1">
    <location>
        <begin position="33"/>
        <end position="141"/>
    </location>
</feature>
<dbReference type="RefSeq" id="WP_315585894.1">
    <property type="nucleotide sequence ID" value="NZ_JAVXUR010000002.1"/>
</dbReference>
<sequence>MRPSRRFAPRPDRRCWPALALLLAVASTELQAAGSWVAEAPALRVSVLGRDTVSAALRPGGMPAEGEAITSITWRYRLPPGRALNARLCHPAGCVALPAMRGTTRALAGLPADAPLAFHFSLPRGEDPIRVGGLQVIVNHR</sequence>
<keyword evidence="2" id="KW-0282">Flagellum</keyword>
<name>A0ABU3NDA3_9GAMM</name>
<comment type="caution">
    <text evidence="2">The sequence shown here is derived from an EMBL/GenBank/DDBJ whole genome shotgun (WGS) entry which is preliminary data.</text>
</comment>
<proteinExistence type="predicted"/>
<gene>
    <name evidence="2" type="ORF">RSO68_06715</name>
</gene>
<evidence type="ECO:0000256" key="1">
    <source>
        <dbReference type="SAM" id="SignalP"/>
    </source>
</evidence>
<keyword evidence="1" id="KW-0732">Signal</keyword>
<evidence type="ECO:0000313" key="3">
    <source>
        <dbReference type="Proteomes" id="UP001255917"/>
    </source>
</evidence>
<keyword evidence="2" id="KW-0969">Cilium</keyword>
<keyword evidence="3" id="KW-1185">Reference proteome</keyword>
<feature type="signal peptide" evidence="1">
    <location>
        <begin position="1"/>
        <end position="32"/>
    </location>
</feature>
<keyword evidence="2" id="KW-0966">Cell projection</keyword>
<dbReference type="EMBL" id="JAVXUR010000002">
    <property type="protein sequence ID" value="MDT8879155.1"/>
    <property type="molecule type" value="Genomic_DNA"/>
</dbReference>
<dbReference type="InterPro" id="IPR009420">
    <property type="entry name" value="FlhE"/>
</dbReference>
<dbReference type="Proteomes" id="UP001255917">
    <property type="component" value="Unassembled WGS sequence"/>
</dbReference>
<accession>A0ABU3NDA3</accession>
<evidence type="ECO:0000313" key="2">
    <source>
        <dbReference type="EMBL" id="MDT8879155.1"/>
    </source>
</evidence>
<organism evidence="2 3">
    <name type="scientific">Halomonas saccharevitans</name>
    <dbReference type="NCBI Taxonomy" id="416872"/>
    <lineage>
        <taxon>Bacteria</taxon>
        <taxon>Pseudomonadati</taxon>
        <taxon>Pseudomonadota</taxon>
        <taxon>Gammaproteobacteria</taxon>
        <taxon>Oceanospirillales</taxon>
        <taxon>Halomonadaceae</taxon>
        <taxon>Halomonas</taxon>
    </lineage>
</organism>
<reference evidence="3" key="1">
    <citation type="submission" date="2023-07" db="EMBL/GenBank/DDBJ databases">
        <title>Substrates and metabolic shifts associated with increased methane emissions in unrestored hypersaline salterns.</title>
        <authorList>
            <person name="Bueno De Mesquita C.P."/>
            <person name="Tringe S.G."/>
        </authorList>
    </citation>
    <scope>NUCLEOTIDE SEQUENCE [LARGE SCALE GENOMIC DNA]</scope>
    <source>
        <strain evidence="3">I4</strain>
    </source>
</reference>
<dbReference type="Pfam" id="PF06366">
    <property type="entry name" value="FlhE"/>
    <property type="match status" value="1"/>
</dbReference>
<protein>
    <submittedName>
        <fullName evidence="2">Flagellar protein FlhE</fullName>
    </submittedName>
</protein>